<feature type="signal peptide" evidence="3">
    <location>
        <begin position="1"/>
        <end position="23"/>
    </location>
</feature>
<dbReference type="Gene3D" id="4.10.75.10">
    <property type="entry name" value="Elafin-like"/>
    <property type="match status" value="3"/>
</dbReference>
<evidence type="ECO:0000256" key="2">
    <source>
        <dbReference type="ARBA" id="ARBA00023157"/>
    </source>
</evidence>
<keyword evidence="2" id="KW-1015">Disulfide bond</keyword>
<feature type="domain" description="WAP" evidence="4">
    <location>
        <begin position="25"/>
        <end position="74"/>
    </location>
</feature>
<dbReference type="SUPFAM" id="SSF57256">
    <property type="entry name" value="Elafin-like"/>
    <property type="match status" value="3"/>
</dbReference>
<evidence type="ECO:0000259" key="4">
    <source>
        <dbReference type="PROSITE" id="PS51390"/>
    </source>
</evidence>
<dbReference type="InterPro" id="IPR036645">
    <property type="entry name" value="Elafin-like_sf"/>
</dbReference>
<dbReference type="SMART" id="SM00217">
    <property type="entry name" value="WAP"/>
    <property type="match status" value="3"/>
</dbReference>
<dbReference type="Pfam" id="PF00095">
    <property type="entry name" value="WAP"/>
    <property type="match status" value="2"/>
</dbReference>
<evidence type="ECO:0000313" key="5">
    <source>
        <dbReference type="EMBL" id="CAH2285628.1"/>
    </source>
</evidence>
<dbReference type="GO" id="GO:0019731">
    <property type="term" value="P:antibacterial humoral response"/>
    <property type="evidence" value="ECO:0007669"/>
    <property type="project" value="TreeGrafter"/>
</dbReference>
<accession>A0AAD1S202</accession>
<dbReference type="GO" id="GO:0004867">
    <property type="term" value="F:serine-type endopeptidase inhibitor activity"/>
    <property type="evidence" value="ECO:0007669"/>
    <property type="project" value="TreeGrafter"/>
</dbReference>
<feature type="chain" id="PRO_5041974986" evidence="3">
    <location>
        <begin position="24"/>
        <end position="170"/>
    </location>
</feature>
<organism evidence="5 6">
    <name type="scientific">Pelobates cultripes</name>
    <name type="common">Western spadefoot toad</name>
    <dbReference type="NCBI Taxonomy" id="61616"/>
    <lineage>
        <taxon>Eukaryota</taxon>
        <taxon>Metazoa</taxon>
        <taxon>Chordata</taxon>
        <taxon>Craniata</taxon>
        <taxon>Vertebrata</taxon>
        <taxon>Euteleostomi</taxon>
        <taxon>Amphibia</taxon>
        <taxon>Batrachia</taxon>
        <taxon>Anura</taxon>
        <taxon>Pelobatoidea</taxon>
        <taxon>Pelobatidae</taxon>
        <taxon>Pelobates</taxon>
    </lineage>
</organism>
<dbReference type="InterPro" id="IPR008197">
    <property type="entry name" value="WAP_dom"/>
</dbReference>
<dbReference type="PROSITE" id="PS51390">
    <property type="entry name" value="WAP"/>
    <property type="match status" value="1"/>
</dbReference>
<dbReference type="EMBL" id="OW240915">
    <property type="protein sequence ID" value="CAH2285628.1"/>
    <property type="molecule type" value="Genomic_DNA"/>
</dbReference>
<dbReference type="Proteomes" id="UP001295444">
    <property type="component" value="Chromosome 04"/>
</dbReference>
<evidence type="ECO:0000256" key="3">
    <source>
        <dbReference type="SAM" id="SignalP"/>
    </source>
</evidence>
<proteinExistence type="predicted"/>
<dbReference type="AlphaFoldDB" id="A0AAD1S202"/>
<dbReference type="PRINTS" id="PR00003">
    <property type="entry name" value="4DISULPHCORE"/>
</dbReference>
<sequence>MYTGQIVMFGLALLLTTVIVIKADDDEKPGVCPPERYFTPFSDIPHDKCTSDKECEGDKKCCPDNGYKFCKPPAEERSGECPPAPKPEIKNRQDFCSSDSECAAGPKCCFGSNGKTCLPCDKAVKAGNCEQTEVFQCFVPERSFCDTDCSCPNDEKCCPKDCHFECQKPV</sequence>
<dbReference type="GO" id="GO:0045087">
    <property type="term" value="P:innate immune response"/>
    <property type="evidence" value="ECO:0007669"/>
    <property type="project" value="TreeGrafter"/>
</dbReference>
<dbReference type="InterPro" id="IPR050514">
    <property type="entry name" value="WAP_four-disulfide_core"/>
</dbReference>
<keyword evidence="1 3" id="KW-0732">Signal</keyword>
<reference evidence="5" key="1">
    <citation type="submission" date="2022-03" db="EMBL/GenBank/DDBJ databases">
        <authorList>
            <person name="Alioto T."/>
            <person name="Alioto T."/>
            <person name="Gomez Garrido J."/>
        </authorList>
    </citation>
    <scope>NUCLEOTIDE SEQUENCE</scope>
</reference>
<dbReference type="PANTHER" id="PTHR19441:SF30">
    <property type="entry name" value="ELAFIN"/>
    <property type="match status" value="1"/>
</dbReference>
<dbReference type="GO" id="GO:0005615">
    <property type="term" value="C:extracellular space"/>
    <property type="evidence" value="ECO:0007669"/>
    <property type="project" value="TreeGrafter"/>
</dbReference>
<protein>
    <submittedName>
        <fullName evidence="5">WAP four-disulfide core domain 5-like</fullName>
    </submittedName>
</protein>
<keyword evidence="6" id="KW-1185">Reference proteome</keyword>
<name>A0AAD1S202_PELCU</name>
<evidence type="ECO:0000256" key="1">
    <source>
        <dbReference type="ARBA" id="ARBA00022729"/>
    </source>
</evidence>
<evidence type="ECO:0000313" key="6">
    <source>
        <dbReference type="Proteomes" id="UP001295444"/>
    </source>
</evidence>
<gene>
    <name evidence="5" type="ORF">PECUL_23A011007</name>
</gene>
<dbReference type="PANTHER" id="PTHR19441">
    <property type="entry name" value="WHEY ACDIC PROTEIN WAP"/>
    <property type="match status" value="1"/>
</dbReference>